<keyword evidence="2" id="KW-1185">Reference proteome</keyword>
<accession>A0A0F0LTP9</accession>
<comment type="caution">
    <text evidence="1">The sequence shown here is derived from an EMBL/GenBank/DDBJ whole genome shotgun (WGS) entry which is preliminary data.</text>
</comment>
<evidence type="ECO:0000313" key="1">
    <source>
        <dbReference type="EMBL" id="KJL35660.1"/>
    </source>
</evidence>
<evidence type="ECO:0000313" key="2">
    <source>
        <dbReference type="Proteomes" id="UP000033451"/>
    </source>
</evidence>
<dbReference type="AlphaFoldDB" id="A0A0F0LTP9"/>
<reference evidence="1 2" key="1">
    <citation type="submission" date="2015-02" db="EMBL/GenBank/DDBJ databases">
        <title>Draft genome sequences of ten Microbacterium spp. with emphasis on heavy metal contaminated environments.</title>
        <authorList>
            <person name="Corretto E."/>
        </authorList>
    </citation>
    <scope>NUCLEOTIDE SEQUENCE [LARGE SCALE GENOMIC DNA]</scope>
    <source>
        <strain evidence="1 2">DSM 18659</strain>
    </source>
</reference>
<proteinExistence type="predicted"/>
<dbReference type="PATRIC" id="fig|400772.4.peg.2431"/>
<name>A0A0F0LTP9_9MICO</name>
<evidence type="ECO:0008006" key="3">
    <source>
        <dbReference type="Google" id="ProtNLM"/>
    </source>
</evidence>
<dbReference type="RefSeq" id="WP_045248310.1">
    <property type="nucleotide sequence ID" value="NZ_JYIY01000078.1"/>
</dbReference>
<organism evidence="1 2">
    <name type="scientific">Microbacterium ginsengisoli</name>
    <dbReference type="NCBI Taxonomy" id="400772"/>
    <lineage>
        <taxon>Bacteria</taxon>
        <taxon>Bacillati</taxon>
        <taxon>Actinomycetota</taxon>
        <taxon>Actinomycetes</taxon>
        <taxon>Micrococcales</taxon>
        <taxon>Microbacteriaceae</taxon>
        <taxon>Microbacterium</taxon>
    </lineage>
</organism>
<sequence length="339" mass="36901">MGDADDERELAAYYDDFGRYWAHGTSPLYEDWACAIAEDAEVLRRLTALPRRQQQANLLFAAARRAGVPLHPYAEVREELLDAWDRISEISATHSTQTNEPGRAATWLPPLSRLDGPVALLEVGAAGGLCLFPDHCRVTYTTPAGEFLHEPAAAGPTIDLRCTVDDAAAVPTGPVDVAWRAGLDLAPIDVRDPEALRWLELLVWPGPDHDARIARLRQAADAAASAPPRIVSGDLVDDLEALAATAPADAHLVVFHSAVLMYPDAAKRDTFVALVGDLGRRLGRRVTWLSNESRGTFPALDDRLPADLRAHHRFVQRRNGTPIALAGQHGATYEITPFA</sequence>
<gene>
    <name evidence="1" type="ORF">RR49_02419</name>
</gene>
<dbReference type="Proteomes" id="UP000033451">
    <property type="component" value="Unassembled WGS sequence"/>
</dbReference>
<dbReference type="EMBL" id="JYIY01000078">
    <property type="protein sequence ID" value="KJL35660.1"/>
    <property type="molecule type" value="Genomic_DNA"/>
</dbReference>
<protein>
    <recommendedName>
        <fullName evidence="3">DUF2332 domain-containing protein</fullName>
    </recommendedName>
</protein>
<dbReference type="Pfam" id="PF10094">
    <property type="entry name" value="DUF2332"/>
    <property type="match status" value="1"/>
</dbReference>
<dbReference type="OrthoDB" id="8899077at2"/>
<dbReference type="InterPro" id="IPR011200">
    <property type="entry name" value="UCP012608"/>
</dbReference>
<dbReference type="STRING" id="400772.RR49_02419"/>